<evidence type="ECO:0008006" key="4">
    <source>
        <dbReference type="Google" id="ProtNLM"/>
    </source>
</evidence>
<dbReference type="EMBL" id="BAAALT010000206">
    <property type="protein sequence ID" value="GAA1823901.1"/>
    <property type="molecule type" value="Genomic_DNA"/>
</dbReference>
<accession>A0ABN2MEN5</accession>
<evidence type="ECO:0000313" key="2">
    <source>
        <dbReference type="EMBL" id="GAA1823901.1"/>
    </source>
</evidence>
<evidence type="ECO:0000313" key="3">
    <source>
        <dbReference type="Proteomes" id="UP001500218"/>
    </source>
</evidence>
<reference evidence="2 3" key="1">
    <citation type="journal article" date="2019" name="Int. J. Syst. Evol. Microbiol.">
        <title>The Global Catalogue of Microorganisms (GCM) 10K type strain sequencing project: providing services to taxonomists for standard genome sequencing and annotation.</title>
        <authorList>
            <consortium name="The Broad Institute Genomics Platform"/>
            <consortium name="The Broad Institute Genome Sequencing Center for Infectious Disease"/>
            <person name="Wu L."/>
            <person name="Ma J."/>
        </authorList>
    </citation>
    <scope>NUCLEOTIDE SEQUENCE [LARGE SCALE GENOMIC DNA]</scope>
    <source>
        <strain evidence="2 3">JCM 13250</strain>
    </source>
</reference>
<keyword evidence="1" id="KW-1133">Transmembrane helix</keyword>
<keyword evidence="3" id="KW-1185">Reference proteome</keyword>
<proteinExistence type="predicted"/>
<feature type="transmembrane region" description="Helical" evidence="1">
    <location>
        <begin position="31"/>
        <end position="52"/>
    </location>
</feature>
<dbReference type="Pfam" id="PF14155">
    <property type="entry name" value="DUF4307"/>
    <property type="match status" value="1"/>
</dbReference>
<organism evidence="2 3">
    <name type="scientific">Luedemannella flava</name>
    <dbReference type="NCBI Taxonomy" id="349316"/>
    <lineage>
        <taxon>Bacteria</taxon>
        <taxon>Bacillati</taxon>
        <taxon>Actinomycetota</taxon>
        <taxon>Actinomycetes</taxon>
        <taxon>Micromonosporales</taxon>
        <taxon>Micromonosporaceae</taxon>
        <taxon>Luedemannella</taxon>
    </lineage>
</organism>
<dbReference type="InterPro" id="IPR025443">
    <property type="entry name" value="DUF4307"/>
</dbReference>
<keyword evidence="1" id="KW-0472">Membrane</keyword>
<gene>
    <name evidence="2" type="ORF">GCM10009682_50280</name>
</gene>
<dbReference type="Proteomes" id="UP001500218">
    <property type="component" value="Unassembled WGS sequence"/>
</dbReference>
<keyword evidence="1" id="KW-0812">Transmembrane</keyword>
<sequence length="144" mass="15490">MVRVTEVRATPVDFPPGRYGRRRDPNPRARWVPVVAGLLVIAAGLAVTVKLYRQYGVPPYQVGATSVTEVTARSVKISFEVRVPEGEGTRCTVRSRNRAGAEVGRAEVDLPAAGPQARTVRGGTVLTTTDQPFYSEVLGCGPAR</sequence>
<protein>
    <recommendedName>
        <fullName evidence="4">DUF4307 domain-containing protein</fullName>
    </recommendedName>
</protein>
<evidence type="ECO:0000256" key="1">
    <source>
        <dbReference type="SAM" id="Phobius"/>
    </source>
</evidence>
<comment type="caution">
    <text evidence="2">The sequence shown here is derived from an EMBL/GenBank/DDBJ whole genome shotgun (WGS) entry which is preliminary data.</text>
</comment>
<name>A0ABN2MEN5_9ACTN</name>